<sequence length="264" mass="30078">MAASFHGSISTFDATQEDWVEYAEHLQRYFVANKIVDEDIQHAILLTNVGPSTYRLAKTLSLPRKPMDYTFDDLVKLVTAHFHPKPSPIIKRFEFNTRSQEEGESVAVFVAALRSIAEHCQYPEDILPDMLRDRIVFLLENGRKVKKDADQIIICTEAYDQEAESTDDNLIEDHTVIPEDNSVPDDDAHSPPTQPPITKDFDQDDTQSPSPPLSPSHPSNLPHSTSEHSVELSEQENKSTMDYPVRRSNRSRHLPKRYGTPLHY</sequence>
<evidence type="ECO:0000313" key="2">
    <source>
        <dbReference type="EnsemblMetazoa" id="Aqu2.1.41751_001"/>
    </source>
</evidence>
<dbReference type="PANTHER" id="PTHR33198:SF19">
    <property type="entry name" value="CCHC-TYPE DOMAIN-CONTAINING PROTEIN"/>
    <property type="match status" value="1"/>
</dbReference>
<accession>A0A1X7VMX8</accession>
<name>A0A1X7VMX8_AMPQE</name>
<evidence type="ECO:0000256" key="1">
    <source>
        <dbReference type="SAM" id="MobiDB-lite"/>
    </source>
</evidence>
<dbReference type="InParanoid" id="A0A1X7VMX8"/>
<dbReference type="OrthoDB" id="775972at2759"/>
<proteinExistence type="predicted"/>
<organism evidence="2">
    <name type="scientific">Amphimedon queenslandica</name>
    <name type="common">Sponge</name>
    <dbReference type="NCBI Taxonomy" id="400682"/>
    <lineage>
        <taxon>Eukaryota</taxon>
        <taxon>Metazoa</taxon>
        <taxon>Porifera</taxon>
        <taxon>Demospongiae</taxon>
        <taxon>Heteroscleromorpha</taxon>
        <taxon>Haplosclerida</taxon>
        <taxon>Niphatidae</taxon>
        <taxon>Amphimedon</taxon>
    </lineage>
</organism>
<feature type="region of interest" description="Disordered" evidence="1">
    <location>
        <begin position="177"/>
        <end position="264"/>
    </location>
</feature>
<dbReference type="PANTHER" id="PTHR33198">
    <property type="entry name" value="ANK_REP_REGION DOMAIN-CONTAINING PROTEIN-RELATED"/>
    <property type="match status" value="1"/>
</dbReference>
<protein>
    <recommendedName>
        <fullName evidence="3">Retrotransposon gag domain-containing protein</fullName>
    </recommendedName>
</protein>
<evidence type="ECO:0008006" key="3">
    <source>
        <dbReference type="Google" id="ProtNLM"/>
    </source>
</evidence>
<dbReference type="EnsemblMetazoa" id="Aqu2.1.41751_001">
    <property type="protein sequence ID" value="Aqu2.1.41751_001"/>
    <property type="gene ID" value="Aqu2.1.41751"/>
</dbReference>
<feature type="compositionally biased region" description="Basic and acidic residues" evidence="1">
    <location>
        <begin position="225"/>
        <end position="239"/>
    </location>
</feature>
<dbReference type="OMA" id="ICTEAYD"/>
<dbReference type="STRING" id="400682.A0A1X7VMX8"/>
<feature type="compositionally biased region" description="Basic residues" evidence="1">
    <location>
        <begin position="247"/>
        <end position="256"/>
    </location>
</feature>
<dbReference type="AlphaFoldDB" id="A0A1X7VMX8"/>
<reference evidence="2" key="1">
    <citation type="submission" date="2017-05" db="UniProtKB">
        <authorList>
            <consortium name="EnsemblMetazoa"/>
        </authorList>
    </citation>
    <scope>IDENTIFICATION</scope>
</reference>